<dbReference type="AlphaFoldDB" id="A0A2I1K7Q1"/>
<dbReference type="GO" id="GO:0009435">
    <property type="term" value="P:NAD+ biosynthetic process"/>
    <property type="evidence" value="ECO:0007669"/>
    <property type="project" value="UniProtKB-UniRule"/>
</dbReference>
<name>A0A2I1K7Q1_9LACT</name>
<dbReference type="NCBIfam" id="TIGR00125">
    <property type="entry name" value="cyt_tran_rel"/>
    <property type="match status" value="1"/>
</dbReference>
<organism evidence="12 13">
    <name type="scientific">Aerococcus christensenii</name>
    <dbReference type="NCBI Taxonomy" id="87541"/>
    <lineage>
        <taxon>Bacteria</taxon>
        <taxon>Bacillati</taxon>
        <taxon>Bacillota</taxon>
        <taxon>Bacilli</taxon>
        <taxon>Lactobacillales</taxon>
        <taxon>Aerococcaceae</taxon>
        <taxon>Aerococcus</taxon>
    </lineage>
</organism>
<dbReference type="HAMAP" id="MF_00244">
    <property type="entry name" value="NaMN_adenylyltr"/>
    <property type="match status" value="1"/>
</dbReference>
<dbReference type="OrthoDB" id="5295945at2"/>
<dbReference type="EMBL" id="PKGZ01000002">
    <property type="protein sequence ID" value="PKY91666.1"/>
    <property type="molecule type" value="Genomic_DNA"/>
</dbReference>
<dbReference type="PANTHER" id="PTHR39321:SF3">
    <property type="entry name" value="PHOSPHOPANTETHEINE ADENYLYLTRANSFERASE"/>
    <property type="match status" value="1"/>
</dbReference>
<evidence type="ECO:0000313" key="12">
    <source>
        <dbReference type="EMBL" id="PKY91666.1"/>
    </source>
</evidence>
<sequence length="215" mass="24404">MIVAKQEVDLALDIQTERAVFLPQKRIGLMGGTFNPVHVGHLLMAEQVYDKLGLDRVDFMPSHFPPHVDPKKTLPAEDRLEMLKLALGDNPHFGLETIELERLGKSYSVETLEILTTLHPENEYYFIIGGDMVDYLPKWYRIEDLVKMVHFVGVKRPGYVGQTSSFPIIYVDSPSCDVSSTAIRQAVASGHSIRYLVPEAVRHYIKEKGLYYEQG</sequence>
<dbReference type="NCBIfam" id="TIGR00482">
    <property type="entry name" value="nicotinate (nicotinamide) nucleotide adenylyltransferase"/>
    <property type="match status" value="1"/>
</dbReference>
<evidence type="ECO:0000256" key="7">
    <source>
        <dbReference type="ARBA" id="ARBA00022840"/>
    </source>
</evidence>
<keyword evidence="7 10" id="KW-0067">ATP-binding</keyword>
<evidence type="ECO:0000256" key="4">
    <source>
        <dbReference type="ARBA" id="ARBA00022679"/>
    </source>
</evidence>
<protein>
    <recommendedName>
        <fullName evidence="10">Probable nicotinate-nucleotide adenylyltransferase</fullName>
        <ecNumber evidence="10">2.7.7.18</ecNumber>
    </recommendedName>
    <alternativeName>
        <fullName evidence="10">Deamido-NAD(+) diphosphorylase</fullName>
    </alternativeName>
    <alternativeName>
        <fullName evidence="10">Deamido-NAD(+) pyrophosphorylase</fullName>
    </alternativeName>
    <alternativeName>
        <fullName evidence="10">Nicotinate mononucleotide adenylyltransferase</fullName>
        <shortName evidence="10">NaMN adenylyltransferase</shortName>
    </alternativeName>
</protein>
<dbReference type="InterPro" id="IPR014729">
    <property type="entry name" value="Rossmann-like_a/b/a_fold"/>
</dbReference>
<comment type="pathway">
    <text evidence="2 10">Cofactor biosynthesis; NAD(+) biosynthesis; deamido-NAD(+) from nicotinate D-ribonucleotide: step 1/1.</text>
</comment>
<evidence type="ECO:0000259" key="11">
    <source>
        <dbReference type="Pfam" id="PF01467"/>
    </source>
</evidence>
<comment type="similarity">
    <text evidence="10">Belongs to the NadD family.</text>
</comment>
<evidence type="ECO:0000256" key="5">
    <source>
        <dbReference type="ARBA" id="ARBA00022695"/>
    </source>
</evidence>
<keyword evidence="8 10" id="KW-0520">NAD</keyword>
<reference evidence="12 13" key="1">
    <citation type="submission" date="2017-12" db="EMBL/GenBank/DDBJ databases">
        <title>Phylogenetic diversity of female urinary microbiome.</title>
        <authorList>
            <person name="Thomas-White K."/>
            <person name="Wolfe A.J."/>
        </authorList>
    </citation>
    <scope>NUCLEOTIDE SEQUENCE [LARGE SCALE GENOMIC DNA]</scope>
    <source>
        <strain evidence="12 13">UMB0844</strain>
    </source>
</reference>
<feature type="domain" description="Cytidyltransferase-like" evidence="11">
    <location>
        <begin position="29"/>
        <end position="185"/>
    </location>
</feature>
<proteinExistence type="inferred from homology"/>
<evidence type="ECO:0000256" key="10">
    <source>
        <dbReference type="HAMAP-Rule" id="MF_00244"/>
    </source>
</evidence>
<keyword evidence="13" id="KW-1185">Reference proteome</keyword>
<comment type="function">
    <text evidence="1 10">Catalyzes the reversible adenylation of nicotinate mononucleotide (NaMN) to nicotinic acid adenine dinucleotide (NaAD).</text>
</comment>
<dbReference type="EC" id="2.7.7.18" evidence="10"/>
<evidence type="ECO:0000256" key="3">
    <source>
        <dbReference type="ARBA" id="ARBA00022642"/>
    </source>
</evidence>
<dbReference type="InterPro" id="IPR005248">
    <property type="entry name" value="NadD/NMNAT"/>
</dbReference>
<dbReference type="NCBIfam" id="NF000841">
    <property type="entry name" value="PRK00071.1-4"/>
    <property type="match status" value="1"/>
</dbReference>
<comment type="catalytic activity">
    <reaction evidence="9 10">
        <text>nicotinate beta-D-ribonucleotide + ATP + H(+) = deamido-NAD(+) + diphosphate</text>
        <dbReference type="Rhea" id="RHEA:22860"/>
        <dbReference type="ChEBI" id="CHEBI:15378"/>
        <dbReference type="ChEBI" id="CHEBI:30616"/>
        <dbReference type="ChEBI" id="CHEBI:33019"/>
        <dbReference type="ChEBI" id="CHEBI:57502"/>
        <dbReference type="ChEBI" id="CHEBI:58437"/>
        <dbReference type="EC" id="2.7.7.18"/>
    </reaction>
</comment>
<accession>A0A2I1K7Q1</accession>
<evidence type="ECO:0000256" key="1">
    <source>
        <dbReference type="ARBA" id="ARBA00002324"/>
    </source>
</evidence>
<gene>
    <name evidence="10 12" type="primary">nadD</name>
    <name evidence="12" type="ORF">CYJ27_03045</name>
</gene>
<dbReference type="CDD" id="cd02165">
    <property type="entry name" value="NMNAT"/>
    <property type="match status" value="1"/>
</dbReference>
<dbReference type="InterPro" id="IPR004821">
    <property type="entry name" value="Cyt_trans-like"/>
</dbReference>
<evidence type="ECO:0000256" key="9">
    <source>
        <dbReference type="ARBA" id="ARBA00048721"/>
    </source>
</evidence>
<evidence type="ECO:0000313" key="13">
    <source>
        <dbReference type="Proteomes" id="UP000234775"/>
    </source>
</evidence>
<dbReference type="GO" id="GO:0004515">
    <property type="term" value="F:nicotinate-nucleotide adenylyltransferase activity"/>
    <property type="evidence" value="ECO:0007669"/>
    <property type="project" value="UniProtKB-UniRule"/>
</dbReference>
<keyword evidence="5 10" id="KW-0548">Nucleotidyltransferase</keyword>
<evidence type="ECO:0000256" key="8">
    <source>
        <dbReference type="ARBA" id="ARBA00023027"/>
    </source>
</evidence>
<keyword evidence="6 10" id="KW-0547">Nucleotide-binding</keyword>
<dbReference type="UniPathway" id="UPA00253">
    <property type="reaction ID" value="UER00332"/>
</dbReference>
<keyword evidence="4 10" id="KW-0808">Transferase</keyword>
<dbReference type="PANTHER" id="PTHR39321">
    <property type="entry name" value="NICOTINATE-NUCLEOTIDE ADENYLYLTRANSFERASE-RELATED"/>
    <property type="match status" value="1"/>
</dbReference>
<dbReference type="GO" id="GO:0005524">
    <property type="term" value="F:ATP binding"/>
    <property type="evidence" value="ECO:0007669"/>
    <property type="project" value="UniProtKB-KW"/>
</dbReference>
<dbReference type="NCBIfam" id="NF000840">
    <property type="entry name" value="PRK00071.1-3"/>
    <property type="match status" value="1"/>
</dbReference>
<evidence type="ECO:0000256" key="6">
    <source>
        <dbReference type="ARBA" id="ARBA00022741"/>
    </source>
</evidence>
<dbReference type="Proteomes" id="UP000234775">
    <property type="component" value="Unassembled WGS sequence"/>
</dbReference>
<dbReference type="SUPFAM" id="SSF52374">
    <property type="entry name" value="Nucleotidylyl transferase"/>
    <property type="match status" value="1"/>
</dbReference>
<dbReference type="Pfam" id="PF01467">
    <property type="entry name" value="CTP_transf_like"/>
    <property type="match status" value="1"/>
</dbReference>
<dbReference type="Gene3D" id="3.40.50.620">
    <property type="entry name" value="HUPs"/>
    <property type="match status" value="1"/>
</dbReference>
<keyword evidence="3 10" id="KW-0662">Pyridine nucleotide biosynthesis</keyword>
<comment type="caution">
    <text evidence="12">The sequence shown here is derived from an EMBL/GenBank/DDBJ whole genome shotgun (WGS) entry which is preliminary data.</text>
</comment>
<evidence type="ECO:0000256" key="2">
    <source>
        <dbReference type="ARBA" id="ARBA00005019"/>
    </source>
</evidence>